<evidence type="ECO:0000256" key="2">
    <source>
        <dbReference type="PIRSR" id="PIRSR605754-1"/>
    </source>
</evidence>
<feature type="active site" description="Proton donor/acceptor" evidence="2">
    <location>
        <position position="161"/>
    </location>
</feature>
<dbReference type="Pfam" id="PF04203">
    <property type="entry name" value="Sortase"/>
    <property type="match status" value="1"/>
</dbReference>
<dbReference type="NCBIfam" id="TIGR01076">
    <property type="entry name" value="sortase_fam"/>
    <property type="match status" value="1"/>
</dbReference>
<evidence type="ECO:0000313" key="5">
    <source>
        <dbReference type="Proteomes" id="UP000312032"/>
    </source>
</evidence>
<keyword evidence="1" id="KW-0378">Hydrolase</keyword>
<dbReference type="SUPFAM" id="SSF63817">
    <property type="entry name" value="Sortase"/>
    <property type="match status" value="1"/>
</dbReference>
<organism evidence="4 5">
    <name type="scientific">Corynebacterium tapiri</name>
    <dbReference type="NCBI Taxonomy" id="1448266"/>
    <lineage>
        <taxon>Bacteria</taxon>
        <taxon>Bacillati</taxon>
        <taxon>Actinomycetota</taxon>
        <taxon>Actinomycetes</taxon>
        <taxon>Mycobacteriales</taxon>
        <taxon>Corynebacteriaceae</taxon>
        <taxon>Corynebacterium</taxon>
    </lineage>
</organism>
<dbReference type="InterPro" id="IPR023365">
    <property type="entry name" value="Sortase_dom-sf"/>
</dbReference>
<feature type="active site" description="Acyl-thioester intermediate" evidence="2">
    <location>
        <position position="223"/>
    </location>
</feature>
<dbReference type="AlphaFoldDB" id="A0A5C4U2L9"/>
<evidence type="ECO:0000256" key="3">
    <source>
        <dbReference type="SAM" id="Phobius"/>
    </source>
</evidence>
<name>A0A5C4U2L9_9CORY</name>
<keyword evidence="3" id="KW-1133">Transmembrane helix</keyword>
<accession>A0A5C4U2L9</accession>
<dbReference type="InterPro" id="IPR005754">
    <property type="entry name" value="Sortase"/>
</dbReference>
<keyword evidence="5" id="KW-1185">Reference proteome</keyword>
<dbReference type="Proteomes" id="UP000312032">
    <property type="component" value="Unassembled WGS sequence"/>
</dbReference>
<dbReference type="InterPro" id="IPR042002">
    <property type="entry name" value="Sortase_C"/>
</dbReference>
<keyword evidence="3" id="KW-0812">Transmembrane</keyword>
<dbReference type="OrthoDB" id="5242161at2"/>
<dbReference type="Gene3D" id="2.40.260.10">
    <property type="entry name" value="Sortase"/>
    <property type="match status" value="1"/>
</dbReference>
<keyword evidence="3" id="KW-0472">Membrane</keyword>
<dbReference type="GO" id="GO:0016787">
    <property type="term" value="F:hydrolase activity"/>
    <property type="evidence" value="ECO:0007669"/>
    <property type="project" value="UniProtKB-KW"/>
</dbReference>
<gene>
    <name evidence="4" type="ORF">FHE74_08030</name>
</gene>
<dbReference type="CDD" id="cd05827">
    <property type="entry name" value="Sortase_C"/>
    <property type="match status" value="1"/>
</dbReference>
<proteinExistence type="predicted"/>
<feature type="transmembrane region" description="Helical" evidence="3">
    <location>
        <begin position="258"/>
        <end position="277"/>
    </location>
</feature>
<evidence type="ECO:0000313" key="4">
    <source>
        <dbReference type="EMBL" id="TNL96636.1"/>
    </source>
</evidence>
<evidence type="ECO:0000256" key="1">
    <source>
        <dbReference type="ARBA" id="ARBA00022801"/>
    </source>
</evidence>
<protein>
    <submittedName>
        <fullName evidence="4">Class C sortase</fullName>
    </submittedName>
</protein>
<comment type="caution">
    <text evidence="4">The sequence shown here is derived from an EMBL/GenBank/DDBJ whole genome shotgun (WGS) entry which is preliminary data.</text>
</comment>
<sequence>MRVSHAVATPRRAPRRKKKPWLLILAGTLLLLYPIVATIYNDHQLEKQARYYAESVATIDPPGLREQYLAEARAYNDQLQKTGHHAAPPEPSTPGFEEYMKTLDAPETKGVMARISIPAINVDLPVFHTTRSEVLYEGAGHMFGSSLPVGGPGTNTVISAHTGMVNASMFDELPKLKNGDIAIVDVMGQRLTYKMTSKVVVGPFDYESVTYEPGKDKMTLVTCTPYGINTDRLLVTLERVEPTASENTDMAGGITLSWWMKGILIVLVLALLVILVMEWRRRARRKAAAAKAADSLSTT</sequence>
<dbReference type="EMBL" id="VDHJ01000010">
    <property type="protein sequence ID" value="TNL96636.1"/>
    <property type="molecule type" value="Genomic_DNA"/>
</dbReference>
<dbReference type="NCBIfam" id="NF033745">
    <property type="entry name" value="class_C_sortase"/>
    <property type="match status" value="1"/>
</dbReference>
<reference evidence="4 5" key="1">
    <citation type="submission" date="2019-06" db="EMBL/GenBank/DDBJ databases">
        <authorList>
            <person name="Li J."/>
        </authorList>
    </citation>
    <scope>NUCLEOTIDE SEQUENCE [LARGE SCALE GENOMIC DNA]</scope>
    <source>
        <strain evidence="4 5">LMG 28165</strain>
    </source>
</reference>